<organism evidence="2 3">
    <name type="scientific">Rousettus aegyptiacus</name>
    <name type="common">Egyptian fruit bat</name>
    <name type="synonym">Pteropus aegyptiacus</name>
    <dbReference type="NCBI Taxonomy" id="9407"/>
    <lineage>
        <taxon>Eukaryota</taxon>
        <taxon>Metazoa</taxon>
        <taxon>Chordata</taxon>
        <taxon>Craniata</taxon>
        <taxon>Vertebrata</taxon>
        <taxon>Euteleostomi</taxon>
        <taxon>Mammalia</taxon>
        <taxon>Eutheria</taxon>
        <taxon>Laurasiatheria</taxon>
        <taxon>Chiroptera</taxon>
        <taxon>Yinpterochiroptera</taxon>
        <taxon>Pteropodoidea</taxon>
        <taxon>Pteropodidae</taxon>
        <taxon>Rousettinae</taxon>
        <taxon>Rousettus</taxon>
    </lineage>
</organism>
<feature type="region of interest" description="Disordered" evidence="1">
    <location>
        <begin position="36"/>
        <end position="72"/>
    </location>
</feature>
<keyword evidence="3" id="KW-1185">Reference proteome</keyword>
<accession>A0A7J8C2L4</accession>
<dbReference type="Proteomes" id="UP000593571">
    <property type="component" value="Unassembled WGS sequence"/>
</dbReference>
<feature type="compositionally biased region" description="Basic and acidic residues" evidence="1">
    <location>
        <begin position="47"/>
        <end position="56"/>
    </location>
</feature>
<name>A0A7J8C2L4_ROUAE</name>
<dbReference type="EMBL" id="JACASE010000015">
    <property type="protein sequence ID" value="KAF6405088.1"/>
    <property type="molecule type" value="Genomic_DNA"/>
</dbReference>
<protein>
    <submittedName>
        <fullName evidence="2">Uncharacterized protein</fullName>
    </submittedName>
</protein>
<evidence type="ECO:0000313" key="2">
    <source>
        <dbReference type="EMBL" id="KAF6405088.1"/>
    </source>
</evidence>
<evidence type="ECO:0000313" key="3">
    <source>
        <dbReference type="Proteomes" id="UP000593571"/>
    </source>
</evidence>
<dbReference type="AlphaFoldDB" id="A0A7J8C2L4"/>
<gene>
    <name evidence="2" type="ORF">HJG63_009399</name>
</gene>
<comment type="caution">
    <text evidence="2">The sequence shown here is derived from an EMBL/GenBank/DDBJ whole genome shotgun (WGS) entry which is preliminary data.</text>
</comment>
<evidence type="ECO:0000256" key="1">
    <source>
        <dbReference type="SAM" id="MobiDB-lite"/>
    </source>
</evidence>
<sequence>MAPGGRIHRELGTNRTLNRERVWREKEREQSQAWLTHRMPVPSAGKHRLEGKEVCHRHQPRGKSFKTDRESSQVQLECSLPRGLYKAYGSATYSLSPPLDHRGPSFRTPFKNPWPPLKTSLTVVFSVVTFRICRACKAVSK</sequence>
<reference evidence="2 3" key="1">
    <citation type="journal article" date="2020" name="Nature">
        <title>Six reference-quality genomes reveal evolution of bat adaptations.</title>
        <authorList>
            <person name="Jebb D."/>
            <person name="Huang Z."/>
            <person name="Pippel M."/>
            <person name="Hughes G.M."/>
            <person name="Lavrichenko K."/>
            <person name="Devanna P."/>
            <person name="Winkler S."/>
            <person name="Jermiin L.S."/>
            <person name="Skirmuntt E.C."/>
            <person name="Katzourakis A."/>
            <person name="Burkitt-Gray L."/>
            <person name="Ray D.A."/>
            <person name="Sullivan K.A.M."/>
            <person name="Roscito J.G."/>
            <person name="Kirilenko B.M."/>
            <person name="Davalos L.M."/>
            <person name="Corthals A.P."/>
            <person name="Power M.L."/>
            <person name="Jones G."/>
            <person name="Ransome R.D."/>
            <person name="Dechmann D.K.N."/>
            <person name="Locatelli A.G."/>
            <person name="Puechmaille S.J."/>
            <person name="Fedrigo O."/>
            <person name="Jarvis E.D."/>
            <person name="Hiller M."/>
            <person name="Vernes S.C."/>
            <person name="Myers E.W."/>
            <person name="Teeling E.C."/>
        </authorList>
    </citation>
    <scope>NUCLEOTIDE SEQUENCE [LARGE SCALE GENOMIC DNA]</scope>
    <source>
        <strain evidence="2">MRouAeg1</strain>
        <tissue evidence="2">Muscle</tissue>
    </source>
</reference>
<proteinExistence type="predicted"/>